<evidence type="ECO:0000313" key="2">
    <source>
        <dbReference type="Proteomes" id="UP000639338"/>
    </source>
</evidence>
<comment type="caution">
    <text evidence="1">The sequence shown here is derived from an EMBL/GenBank/DDBJ whole genome shotgun (WGS) entry which is preliminary data.</text>
</comment>
<evidence type="ECO:0000313" key="1">
    <source>
        <dbReference type="EMBL" id="KAF7990099.1"/>
    </source>
</evidence>
<name>A0A834XRS8_APHGI</name>
<gene>
    <name evidence="1" type="ORF">HCN44_009088</name>
</gene>
<keyword evidence="2" id="KW-1185">Reference proteome</keyword>
<dbReference type="Proteomes" id="UP000639338">
    <property type="component" value="Unassembled WGS sequence"/>
</dbReference>
<feature type="non-terminal residue" evidence="1">
    <location>
        <position position="179"/>
    </location>
</feature>
<dbReference type="AlphaFoldDB" id="A0A834XRS8"/>
<reference evidence="1 2" key="1">
    <citation type="submission" date="2020-08" db="EMBL/GenBank/DDBJ databases">
        <title>Aphidius gifuensis genome sequencing and assembly.</title>
        <authorList>
            <person name="Du Z."/>
        </authorList>
    </citation>
    <scope>NUCLEOTIDE SEQUENCE [LARGE SCALE GENOMIC DNA]</scope>
    <source>
        <strain evidence="1">YNYX2018</strain>
        <tissue evidence="1">Adults</tissue>
    </source>
</reference>
<accession>A0A834XRS8</accession>
<dbReference type="EMBL" id="JACMRX010000005">
    <property type="protein sequence ID" value="KAF7990099.1"/>
    <property type="molecule type" value="Genomic_DNA"/>
</dbReference>
<organism evidence="1 2">
    <name type="scientific">Aphidius gifuensis</name>
    <name type="common">Parasitoid wasp</name>
    <dbReference type="NCBI Taxonomy" id="684658"/>
    <lineage>
        <taxon>Eukaryota</taxon>
        <taxon>Metazoa</taxon>
        <taxon>Ecdysozoa</taxon>
        <taxon>Arthropoda</taxon>
        <taxon>Hexapoda</taxon>
        <taxon>Insecta</taxon>
        <taxon>Pterygota</taxon>
        <taxon>Neoptera</taxon>
        <taxon>Endopterygota</taxon>
        <taxon>Hymenoptera</taxon>
        <taxon>Apocrita</taxon>
        <taxon>Ichneumonoidea</taxon>
        <taxon>Braconidae</taxon>
        <taxon>Aphidiinae</taxon>
        <taxon>Aphidius</taxon>
    </lineage>
</organism>
<protein>
    <submittedName>
        <fullName evidence="1">Uncharacterized protein</fullName>
    </submittedName>
</protein>
<proteinExistence type="predicted"/>
<sequence>PSAQVLSNTQQIVQKVTLSTSGGETSSQTSDFVSRIASPVSKAIPSTSYSQPSFPSQSFTINDIQESIGRVRRFMKKNKQHLQPRPVIVGPINKIESSYISIGGQLLPVLNPVHAVESMLKIYYALNIEYPPEGVTVWKFLASVIYDFKPQPPVSSAIPSVISELNVVAQKIRHGTLSS</sequence>